<dbReference type="AlphaFoldDB" id="A0A1I4U7C9"/>
<proteinExistence type="predicted"/>
<dbReference type="Proteomes" id="UP000199048">
    <property type="component" value="Unassembled WGS sequence"/>
</dbReference>
<sequence length="286" mass="31059">MSPPIDFGAAWRNAGTHRRYGHDLTLWLCDERTQEFFDAYRGARAELTGAGYSWTDRGRDRPALSACWWDTGIAVDLCGLANAADLAIRTAAADRAEKANAAAERLAREVAEVAPEAAPIRTELTAMEGDRPWSFGRQLGDVRQLLGDNAWGRSGLQYAERLFSNAKGNITRAAARLGRPGPATWFARAADPDIRAAALSLCRILSALDTDWAAVRNSAGWSRATTWTGHTLAEMGELDQAQAAHALGLLHGHRRQLPDELCTLLFGSAPTRRRRSAPSDAPSLGL</sequence>
<protein>
    <submittedName>
        <fullName evidence="1">Uncharacterized protein</fullName>
    </submittedName>
</protein>
<name>A0A1I4U7C9_9HYPH</name>
<gene>
    <name evidence="1" type="ORF">SAMN05192568_10647</name>
</gene>
<dbReference type="EMBL" id="FOTK01000064">
    <property type="protein sequence ID" value="SFM84721.1"/>
    <property type="molecule type" value="Genomic_DNA"/>
</dbReference>
<dbReference type="STRING" id="582667.SAMN05192568_10647"/>
<dbReference type="OrthoDB" id="8005234at2"/>
<dbReference type="RefSeq" id="WP_092046629.1">
    <property type="nucleotide sequence ID" value="NZ_FOTK01000064.1"/>
</dbReference>
<reference evidence="2" key="1">
    <citation type="submission" date="2016-10" db="EMBL/GenBank/DDBJ databases">
        <authorList>
            <person name="Varghese N."/>
            <person name="Submissions S."/>
        </authorList>
    </citation>
    <scope>NUCLEOTIDE SEQUENCE [LARGE SCALE GENOMIC DNA]</scope>
    <source>
        <strain evidence="2">BL36</strain>
    </source>
</reference>
<organism evidence="1 2">
    <name type="scientific">Methylobacterium pseudosasicola</name>
    <dbReference type="NCBI Taxonomy" id="582667"/>
    <lineage>
        <taxon>Bacteria</taxon>
        <taxon>Pseudomonadati</taxon>
        <taxon>Pseudomonadota</taxon>
        <taxon>Alphaproteobacteria</taxon>
        <taxon>Hyphomicrobiales</taxon>
        <taxon>Methylobacteriaceae</taxon>
        <taxon>Methylobacterium</taxon>
    </lineage>
</organism>
<evidence type="ECO:0000313" key="2">
    <source>
        <dbReference type="Proteomes" id="UP000199048"/>
    </source>
</evidence>
<evidence type="ECO:0000313" key="1">
    <source>
        <dbReference type="EMBL" id="SFM84721.1"/>
    </source>
</evidence>
<accession>A0A1I4U7C9</accession>
<keyword evidence="2" id="KW-1185">Reference proteome</keyword>